<feature type="domain" description="Peptidase C14 caspase" evidence="2">
    <location>
        <begin position="3"/>
        <end position="197"/>
    </location>
</feature>
<gene>
    <name evidence="3" type="ORF">VKT23_008208</name>
</gene>
<sequence length="619" mass="68740">MATREAIISTFRTHLVKNPVIQKGDTIIFFYAGHGSRVSAPADWATVDGQVETLCPHDEWMSDAKGVPIPGIPDRTINALLRTLANEKGTNITVIFDCCHSGGITRNSPSGIRLFPRSLKDPCSISGTLDEDIWMSETARQADQPIADGFRYKAMSSHVLLAACKQEQVAYESRSEGGDACGAFTSALVGRLRQLSLCHATYSDLIDGLPELTNQNPQCEGTNKDNVLFDSQRKEHRKAFKLKEKDGKFEVEAGHIHGVTRGTEFLIQGLRATSLSPTYFGILVAESVNANSSILIRQGVDPELIMPEGTKAVIVNWKNEISVMKVFISPDSSHIQSLNDAFIDKRGKLGEDGEAQFPGYHFTRVSSLSDAHVRLHYDSKGDLLIERMDPLISLEGSKTVCLPMSNRLDRLPYILDAMAQFRFHLGRVNQTLERISSLPGDIHGQVSIHLYRLKISLSGFPVPDMDVGDLFNHNVAKLKLEDNVQYGIEIINHSAHDFFPYLFYFDPSDYSIQSWYLPASSTMSPPLAGLRGKNPSKVYVGYGAGGGDPIEFLLKEDEESDTGFLKLFVSTTYADMEHITQPPVFDTLTSRKAMSKREEIEMWDSWVATITVNRTQVRG</sequence>
<organism evidence="3 4">
    <name type="scientific">Marasmiellus scandens</name>
    <dbReference type="NCBI Taxonomy" id="2682957"/>
    <lineage>
        <taxon>Eukaryota</taxon>
        <taxon>Fungi</taxon>
        <taxon>Dikarya</taxon>
        <taxon>Basidiomycota</taxon>
        <taxon>Agaricomycotina</taxon>
        <taxon>Agaricomycetes</taxon>
        <taxon>Agaricomycetidae</taxon>
        <taxon>Agaricales</taxon>
        <taxon>Marasmiineae</taxon>
        <taxon>Omphalotaceae</taxon>
        <taxon>Marasmiellus</taxon>
    </lineage>
</organism>
<protein>
    <recommendedName>
        <fullName evidence="2">Peptidase C14 caspase domain-containing protein</fullName>
    </recommendedName>
</protein>
<evidence type="ECO:0000259" key="2">
    <source>
        <dbReference type="Pfam" id="PF00656"/>
    </source>
</evidence>
<dbReference type="PANTHER" id="PTHR48104:SF30">
    <property type="entry name" value="METACASPASE-1"/>
    <property type="match status" value="1"/>
</dbReference>
<proteinExistence type="inferred from homology"/>
<dbReference type="InterPro" id="IPR011600">
    <property type="entry name" value="Pept_C14_caspase"/>
</dbReference>
<evidence type="ECO:0000256" key="1">
    <source>
        <dbReference type="ARBA" id="ARBA00009005"/>
    </source>
</evidence>
<dbReference type="PANTHER" id="PTHR48104">
    <property type="entry name" value="METACASPASE-4"/>
    <property type="match status" value="1"/>
</dbReference>
<comment type="caution">
    <text evidence="3">The sequence shown here is derived from an EMBL/GenBank/DDBJ whole genome shotgun (WGS) entry which is preliminary data.</text>
</comment>
<reference evidence="3 4" key="1">
    <citation type="submission" date="2024-01" db="EMBL/GenBank/DDBJ databases">
        <title>A draft genome for the cacao thread blight pathogen Marasmiellus scandens.</title>
        <authorList>
            <person name="Baruah I.K."/>
            <person name="Leung J."/>
            <person name="Bukari Y."/>
            <person name="Amoako-Attah I."/>
            <person name="Meinhardt L.W."/>
            <person name="Bailey B.A."/>
            <person name="Cohen S.P."/>
        </authorList>
    </citation>
    <scope>NUCLEOTIDE SEQUENCE [LARGE SCALE GENOMIC DNA]</scope>
    <source>
        <strain evidence="3 4">GH-19</strain>
    </source>
</reference>
<dbReference type="Gene3D" id="3.40.50.1460">
    <property type="match status" value="1"/>
</dbReference>
<keyword evidence="4" id="KW-1185">Reference proteome</keyword>
<dbReference type="Proteomes" id="UP001498398">
    <property type="component" value="Unassembled WGS sequence"/>
</dbReference>
<dbReference type="InterPro" id="IPR050452">
    <property type="entry name" value="Metacaspase"/>
</dbReference>
<dbReference type="Pfam" id="PF00656">
    <property type="entry name" value="Peptidase_C14"/>
    <property type="match status" value="1"/>
</dbReference>
<comment type="similarity">
    <text evidence="1">Belongs to the peptidase C14B family.</text>
</comment>
<accession>A0ABR1JHK5</accession>
<name>A0ABR1JHK5_9AGAR</name>
<evidence type="ECO:0000313" key="3">
    <source>
        <dbReference type="EMBL" id="KAK7461776.1"/>
    </source>
</evidence>
<dbReference type="EMBL" id="JBANRG010000012">
    <property type="protein sequence ID" value="KAK7461776.1"/>
    <property type="molecule type" value="Genomic_DNA"/>
</dbReference>
<evidence type="ECO:0000313" key="4">
    <source>
        <dbReference type="Proteomes" id="UP001498398"/>
    </source>
</evidence>